<proteinExistence type="predicted"/>
<evidence type="ECO:0000313" key="1">
    <source>
        <dbReference type="EMBL" id="CAD6492680.1"/>
    </source>
</evidence>
<accession>A0A811TAD0</accession>
<comment type="caution">
    <text evidence="1">The sequence shown here is derived from an EMBL/GenBank/DDBJ whole genome shotgun (WGS) entry which is preliminary data.</text>
</comment>
<gene>
    <name evidence="1" type="ORF">LAKADJCE_00343</name>
</gene>
<evidence type="ECO:0000313" key="2">
    <source>
        <dbReference type="Proteomes" id="UP000612009"/>
    </source>
</evidence>
<reference evidence="1" key="1">
    <citation type="submission" date="2020-10" db="EMBL/GenBank/DDBJ databases">
        <authorList>
            <person name="Hahn C.J."/>
            <person name="Laso-Perez R."/>
            <person name="Vulcano F."/>
            <person name="Vaziourakis K.-M."/>
            <person name="Stokke R."/>
            <person name="Steen I.H."/>
            <person name="Teske A."/>
            <person name="Boetius A."/>
            <person name="Liebeke M."/>
            <person name="Amann R."/>
            <person name="Knittel K."/>
        </authorList>
    </citation>
    <scope>NUCLEOTIDE SEQUENCE</scope>
    <source>
        <strain evidence="1">Gfbio:e3339647-f889-4370-9287-4fb5cb688e4c:AG392J18_GoMArc1</strain>
    </source>
</reference>
<name>A0A811TAD0_9EURY</name>
<dbReference type="Proteomes" id="UP000612009">
    <property type="component" value="Unassembled WGS sequence"/>
</dbReference>
<dbReference type="AlphaFoldDB" id="A0A811TAD0"/>
<dbReference type="EMBL" id="CAJHIR010000015">
    <property type="protein sequence ID" value="CAD6492680.1"/>
    <property type="molecule type" value="Genomic_DNA"/>
</dbReference>
<organism evidence="1 2">
    <name type="scientific">Candidatus Argoarchaeum ethanivorans</name>
    <dbReference type="NCBI Taxonomy" id="2608793"/>
    <lineage>
        <taxon>Archaea</taxon>
        <taxon>Methanobacteriati</taxon>
        <taxon>Methanobacteriota</taxon>
        <taxon>Stenosarchaea group</taxon>
        <taxon>Methanomicrobia</taxon>
        <taxon>Methanosarcinales</taxon>
        <taxon>Methanosarcinales incertae sedis</taxon>
        <taxon>GOM Arc I cluster</taxon>
        <taxon>Candidatus Argoarchaeum</taxon>
    </lineage>
</organism>
<protein>
    <submittedName>
        <fullName evidence="1">Uncharacterized protein</fullName>
    </submittedName>
</protein>
<sequence length="34" mass="4079">MDVIQDGKNTAMRIEEKLERNIKSEEEFNKKILK</sequence>